<dbReference type="EMBL" id="JARJCW010000002">
    <property type="protein sequence ID" value="KAJ7229031.1"/>
    <property type="molecule type" value="Genomic_DNA"/>
</dbReference>
<gene>
    <name evidence="2" type="ORF">GGX14DRAFT_616422</name>
</gene>
<organism evidence="2 3">
    <name type="scientific">Mycena pura</name>
    <dbReference type="NCBI Taxonomy" id="153505"/>
    <lineage>
        <taxon>Eukaryota</taxon>
        <taxon>Fungi</taxon>
        <taxon>Dikarya</taxon>
        <taxon>Basidiomycota</taxon>
        <taxon>Agaricomycotina</taxon>
        <taxon>Agaricomycetes</taxon>
        <taxon>Agaricomycetidae</taxon>
        <taxon>Agaricales</taxon>
        <taxon>Marasmiineae</taxon>
        <taxon>Mycenaceae</taxon>
        <taxon>Mycena</taxon>
    </lineage>
</organism>
<name>A0AAD6YU00_9AGAR</name>
<sequence>MEWGCFEGVALPAQIAGLVAGPVLPGMGTGGRGTKSGGVLAIGSAGGGCAGGSANRRLGDLAIWRSGLGGGVRARGSPYIFTPQICAAADAYMTWAHALKDDKLSGRFRHPDGMRIQSTVPILVVDLFGCYTEGVQFTAHEPFFSSGLVRQGLFAQKKGSKPAAGSKKKKAAGVLDLDHLSDGSDIDDGSGQFPDLIDNTRDRYLQLKQKYQGKCEQCSKDDPEVWCKIDVDGNHSSLSYMIRNSWSHSLASEEHGVTLDCPPNSELFKTFHVKKSATSDSAKFPAPASLSLSLSTMPSTGSSFMELMTMSMMESQQTNTVLLATALGRNSVGPSQPAGSSVVSPSRQPARRPKGIKIDDFVVELDAAHPERDISRFLPIFREEEVRTVPNILRGGEKFLTSGKIGMKEATATWFLKKTSMDIS</sequence>
<accession>A0AAD6YU00</accession>
<feature type="compositionally biased region" description="Polar residues" evidence="1">
    <location>
        <begin position="332"/>
        <end position="347"/>
    </location>
</feature>
<keyword evidence="3" id="KW-1185">Reference proteome</keyword>
<evidence type="ECO:0000313" key="2">
    <source>
        <dbReference type="EMBL" id="KAJ7229031.1"/>
    </source>
</evidence>
<reference evidence="2" key="1">
    <citation type="submission" date="2023-03" db="EMBL/GenBank/DDBJ databases">
        <title>Massive genome expansion in bonnet fungi (Mycena s.s.) driven by repeated elements and novel gene families across ecological guilds.</title>
        <authorList>
            <consortium name="Lawrence Berkeley National Laboratory"/>
            <person name="Harder C.B."/>
            <person name="Miyauchi S."/>
            <person name="Viragh M."/>
            <person name="Kuo A."/>
            <person name="Thoen E."/>
            <person name="Andreopoulos B."/>
            <person name="Lu D."/>
            <person name="Skrede I."/>
            <person name="Drula E."/>
            <person name="Henrissat B."/>
            <person name="Morin E."/>
            <person name="Kohler A."/>
            <person name="Barry K."/>
            <person name="LaButti K."/>
            <person name="Morin E."/>
            <person name="Salamov A."/>
            <person name="Lipzen A."/>
            <person name="Mereny Z."/>
            <person name="Hegedus B."/>
            <person name="Baldrian P."/>
            <person name="Stursova M."/>
            <person name="Weitz H."/>
            <person name="Taylor A."/>
            <person name="Grigoriev I.V."/>
            <person name="Nagy L.G."/>
            <person name="Martin F."/>
            <person name="Kauserud H."/>
        </authorList>
    </citation>
    <scope>NUCLEOTIDE SEQUENCE</scope>
    <source>
        <strain evidence="2">9144</strain>
    </source>
</reference>
<dbReference type="AlphaFoldDB" id="A0AAD6YU00"/>
<protein>
    <submittedName>
        <fullName evidence="2">Uncharacterized protein</fullName>
    </submittedName>
</protein>
<proteinExistence type="predicted"/>
<comment type="caution">
    <text evidence="2">The sequence shown here is derived from an EMBL/GenBank/DDBJ whole genome shotgun (WGS) entry which is preliminary data.</text>
</comment>
<feature type="region of interest" description="Disordered" evidence="1">
    <location>
        <begin position="330"/>
        <end position="352"/>
    </location>
</feature>
<evidence type="ECO:0000256" key="1">
    <source>
        <dbReference type="SAM" id="MobiDB-lite"/>
    </source>
</evidence>
<evidence type="ECO:0000313" key="3">
    <source>
        <dbReference type="Proteomes" id="UP001219525"/>
    </source>
</evidence>
<dbReference type="Proteomes" id="UP001219525">
    <property type="component" value="Unassembled WGS sequence"/>
</dbReference>